<dbReference type="InterPro" id="IPR010753">
    <property type="entry name" value="DUF1330"/>
</dbReference>
<evidence type="ECO:0000313" key="2">
    <source>
        <dbReference type="EMBL" id="SVE64400.1"/>
    </source>
</evidence>
<reference evidence="2" key="1">
    <citation type="submission" date="2018-05" db="EMBL/GenBank/DDBJ databases">
        <authorList>
            <person name="Lanie J.A."/>
            <person name="Ng W.-L."/>
            <person name="Kazmierczak K.M."/>
            <person name="Andrzejewski T.M."/>
            <person name="Davidsen T.M."/>
            <person name="Wayne K.J."/>
            <person name="Tettelin H."/>
            <person name="Glass J.I."/>
            <person name="Rusch D."/>
            <person name="Podicherti R."/>
            <person name="Tsui H.-C.T."/>
            <person name="Winkler M.E."/>
        </authorList>
    </citation>
    <scope>NUCLEOTIDE SEQUENCE</scope>
</reference>
<dbReference type="EMBL" id="UINC01231738">
    <property type="protein sequence ID" value="SVE64400.1"/>
    <property type="molecule type" value="Genomic_DNA"/>
</dbReference>
<sequence>MSSYLVANYDVTNQEGYNAYLAAVGPTIVAHNGKILVAGPNSTPVEGNPGGVTVVLEFPSREALEGWYNSSEYQEILNLRLDNTEGGLVFADEFVVPT</sequence>
<dbReference type="InterPro" id="IPR011008">
    <property type="entry name" value="Dimeric_a/b-barrel"/>
</dbReference>
<gene>
    <name evidence="2" type="ORF">METZ01_LOCUS517254</name>
</gene>
<evidence type="ECO:0000259" key="1">
    <source>
        <dbReference type="Pfam" id="PF07045"/>
    </source>
</evidence>
<dbReference type="Gene3D" id="3.30.70.100">
    <property type="match status" value="1"/>
</dbReference>
<name>A0A383F6Y0_9ZZZZ</name>
<dbReference type="PANTHER" id="PTHR41521:SF4">
    <property type="entry name" value="BLR0684 PROTEIN"/>
    <property type="match status" value="1"/>
</dbReference>
<protein>
    <recommendedName>
        <fullName evidence="1">DUF1330 domain-containing protein</fullName>
    </recommendedName>
</protein>
<dbReference type="PANTHER" id="PTHR41521">
    <property type="match status" value="1"/>
</dbReference>
<dbReference type="AlphaFoldDB" id="A0A383F6Y0"/>
<accession>A0A383F6Y0</accession>
<organism evidence="2">
    <name type="scientific">marine metagenome</name>
    <dbReference type="NCBI Taxonomy" id="408172"/>
    <lineage>
        <taxon>unclassified sequences</taxon>
        <taxon>metagenomes</taxon>
        <taxon>ecological metagenomes</taxon>
    </lineage>
</organism>
<proteinExistence type="predicted"/>
<dbReference type="Pfam" id="PF07045">
    <property type="entry name" value="DUF1330"/>
    <property type="match status" value="1"/>
</dbReference>
<dbReference type="SUPFAM" id="SSF54909">
    <property type="entry name" value="Dimeric alpha+beta barrel"/>
    <property type="match status" value="1"/>
</dbReference>
<feature type="domain" description="DUF1330" evidence="1">
    <location>
        <begin position="3"/>
        <end position="92"/>
    </location>
</feature>